<evidence type="ECO:0000313" key="1">
    <source>
        <dbReference type="EMBL" id="MPN45295.1"/>
    </source>
</evidence>
<accession>A0A645I1Z7</accession>
<reference evidence="1" key="1">
    <citation type="submission" date="2019-08" db="EMBL/GenBank/DDBJ databases">
        <authorList>
            <person name="Kucharzyk K."/>
            <person name="Murdoch R.W."/>
            <person name="Higgins S."/>
            <person name="Loffler F."/>
        </authorList>
    </citation>
    <scope>NUCLEOTIDE SEQUENCE</scope>
</reference>
<gene>
    <name evidence="1" type="ORF">SDC9_192862</name>
</gene>
<name>A0A645I1Z7_9ZZZZ</name>
<dbReference type="EMBL" id="VSSQ01105076">
    <property type="protein sequence ID" value="MPN45295.1"/>
    <property type="molecule type" value="Genomic_DNA"/>
</dbReference>
<sequence length="70" mass="8113">MKLPVLEGIDKPLESEMPNYERRLASALRQQIDDVKHGKSIPIDVPAIIKSRFSWEAVFDKIEKVICTYR</sequence>
<organism evidence="1">
    <name type="scientific">bioreactor metagenome</name>
    <dbReference type="NCBI Taxonomy" id="1076179"/>
    <lineage>
        <taxon>unclassified sequences</taxon>
        <taxon>metagenomes</taxon>
        <taxon>ecological metagenomes</taxon>
    </lineage>
</organism>
<protein>
    <submittedName>
        <fullName evidence="1">Uncharacterized protein</fullName>
    </submittedName>
</protein>
<dbReference type="AlphaFoldDB" id="A0A645I1Z7"/>
<proteinExistence type="predicted"/>
<comment type="caution">
    <text evidence="1">The sequence shown here is derived from an EMBL/GenBank/DDBJ whole genome shotgun (WGS) entry which is preliminary data.</text>
</comment>